<organism evidence="11 12">
    <name type="scientific">Gimibacter soli</name>
    <dbReference type="NCBI Taxonomy" id="3024400"/>
    <lineage>
        <taxon>Bacteria</taxon>
        <taxon>Pseudomonadati</taxon>
        <taxon>Pseudomonadota</taxon>
        <taxon>Alphaproteobacteria</taxon>
        <taxon>Kordiimonadales</taxon>
        <taxon>Temperatibacteraceae</taxon>
        <taxon>Gimibacter</taxon>
    </lineage>
</organism>
<evidence type="ECO:0000256" key="3">
    <source>
        <dbReference type="ARBA" id="ARBA00022598"/>
    </source>
</evidence>
<evidence type="ECO:0000256" key="4">
    <source>
        <dbReference type="ARBA" id="ARBA00022741"/>
    </source>
</evidence>
<evidence type="ECO:0000256" key="1">
    <source>
        <dbReference type="ARBA" id="ARBA00001946"/>
    </source>
</evidence>
<dbReference type="GO" id="GO:0006542">
    <property type="term" value="P:glutamine biosynthetic process"/>
    <property type="evidence" value="ECO:0007669"/>
    <property type="project" value="InterPro"/>
</dbReference>
<evidence type="ECO:0000259" key="9">
    <source>
        <dbReference type="PROSITE" id="PS51986"/>
    </source>
</evidence>
<dbReference type="InterPro" id="IPR008147">
    <property type="entry name" value="Gln_synt_N"/>
</dbReference>
<evidence type="ECO:0000256" key="5">
    <source>
        <dbReference type="ARBA" id="ARBA00022840"/>
    </source>
</evidence>
<dbReference type="SMART" id="SM01230">
    <property type="entry name" value="Gln-synt_C"/>
    <property type="match status" value="1"/>
</dbReference>
<dbReference type="Pfam" id="PF00120">
    <property type="entry name" value="Gln-synt_C"/>
    <property type="match status" value="1"/>
</dbReference>
<dbReference type="AlphaFoldDB" id="A0AAE9XRG8"/>
<comment type="cofactor">
    <cofactor evidence="1">
        <name>Mg(2+)</name>
        <dbReference type="ChEBI" id="CHEBI:18420"/>
    </cofactor>
</comment>
<evidence type="ECO:0000256" key="6">
    <source>
        <dbReference type="ARBA" id="ARBA00023231"/>
    </source>
</evidence>
<dbReference type="PANTHER" id="PTHR43785:SF3">
    <property type="entry name" value="GS CATALYTIC DOMAIN-CONTAINING PROTEIN"/>
    <property type="match status" value="1"/>
</dbReference>
<comment type="function">
    <text evidence="2">Catalyzes the ATP-dependent biosynthesis of glutamine from glutamate and ammonia.</text>
</comment>
<dbReference type="Gene3D" id="3.10.20.70">
    <property type="entry name" value="Glutamine synthetase, N-terminal domain"/>
    <property type="match status" value="1"/>
</dbReference>
<dbReference type="Gene3D" id="3.30.590.10">
    <property type="entry name" value="Glutamine synthetase/guanido kinase, catalytic domain"/>
    <property type="match status" value="1"/>
</dbReference>
<dbReference type="SUPFAM" id="SSF54368">
    <property type="entry name" value="Glutamine synthetase, N-terminal domain"/>
    <property type="match status" value="1"/>
</dbReference>
<dbReference type="PROSITE" id="PS51986">
    <property type="entry name" value="GS_BETA_GRASP"/>
    <property type="match status" value="1"/>
</dbReference>
<dbReference type="InterPro" id="IPR036651">
    <property type="entry name" value="Gln_synt_N_sf"/>
</dbReference>
<evidence type="ECO:0000313" key="12">
    <source>
        <dbReference type="Proteomes" id="UP001217500"/>
    </source>
</evidence>
<feature type="domain" description="GS catalytic" evidence="10">
    <location>
        <begin position="128"/>
        <end position="462"/>
    </location>
</feature>
<gene>
    <name evidence="11" type="ORF">PH603_14910</name>
</gene>
<keyword evidence="4" id="KW-0547">Nucleotide-binding</keyword>
<comment type="similarity">
    <text evidence="7 8">Belongs to the glutamine synthetase family.</text>
</comment>
<dbReference type="PROSITE" id="PS51987">
    <property type="entry name" value="GS_CATALYTIC"/>
    <property type="match status" value="1"/>
</dbReference>
<evidence type="ECO:0000259" key="10">
    <source>
        <dbReference type="PROSITE" id="PS51987"/>
    </source>
</evidence>
<dbReference type="PANTHER" id="PTHR43785">
    <property type="entry name" value="GAMMA-GLUTAMYLPUTRESCINE SYNTHETASE"/>
    <property type="match status" value="1"/>
</dbReference>
<accession>A0AAE9XRG8</accession>
<keyword evidence="6" id="KW-0535">Nitrogen fixation</keyword>
<keyword evidence="3" id="KW-0436">Ligase</keyword>
<dbReference type="GO" id="GO:0006598">
    <property type="term" value="P:polyamine catabolic process"/>
    <property type="evidence" value="ECO:0007669"/>
    <property type="project" value="TreeGrafter"/>
</dbReference>
<dbReference type="RefSeq" id="WP_289503460.1">
    <property type="nucleotide sequence ID" value="NZ_CP116805.1"/>
</dbReference>
<sequence>MNDQSAADSSAFPTSNPALIQWLRGHRVDEVECLVPDLNGVMRGKIVPREEFISALDSEGLRMPEAVLVQSVTGDYDYEKSVAQTIDADVRMIPDPSSVRLVPWYDEPVAQIICDVKNKDGELVDFAARSLLKNILAKYTALGLKPIVAPELEFYLVEKNIDPDLKLVPPVGLTGRREAGRQPYGIEAANDFDPVVNRIYDYAEVMHQKIGTMAHEQGPAQLEINCTHGDALELADQVFLFKRMVRQAAMKDGMYATFMAMPHQDEPGSAMHVHQSLVDIKTGRNIFADEKGEDTPALYHYIGGLQKHLAAVTPLMYPNVNSFRRMRLESDAPINLHWGRDNRTCGLRVPHSSPNARRVENRLPGVDSNPYLAFAATLACGLIGLIEKIEPEEVVPGDAHELPFTLPRYLPEALARMAASDAVRAMLGSRFVDAFVEVKSLEIAAYNKVISSWEREHLLLSV</sequence>
<dbReference type="KEGG" id="gso:PH603_14910"/>
<dbReference type="InterPro" id="IPR008146">
    <property type="entry name" value="Gln_synth_cat_dom"/>
</dbReference>
<dbReference type="GO" id="GO:0004356">
    <property type="term" value="F:glutamine synthetase activity"/>
    <property type="evidence" value="ECO:0007669"/>
    <property type="project" value="InterPro"/>
</dbReference>
<evidence type="ECO:0000256" key="8">
    <source>
        <dbReference type="RuleBase" id="RU000384"/>
    </source>
</evidence>
<dbReference type="SUPFAM" id="SSF55931">
    <property type="entry name" value="Glutamine synthetase/guanido kinase"/>
    <property type="match status" value="1"/>
</dbReference>
<name>A0AAE9XRG8_9PROT</name>
<dbReference type="GO" id="GO:0005524">
    <property type="term" value="F:ATP binding"/>
    <property type="evidence" value="ECO:0007669"/>
    <property type="project" value="UniProtKB-KW"/>
</dbReference>
<dbReference type="Proteomes" id="UP001217500">
    <property type="component" value="Chromosome"/>
</dbReference>
<proteinExistence type="inferred from homology"/>
<evidence type="ECO:0000256" key="2">
    <source>
        <dbReference type="ARBA" id="ARBA00003117"/>
    </source>
</evidence>
<evidence type="ECO:0000313" key="11">
    <source>
        <dbReference type="EMBL" id="WCL53826.1"/>
    </source>
</evidence>
<keyword evidence="12" id="KW-1185">Reference proteome</keyword>
<keyword evidence="5" id="KW-0067">ATP-binding</keyword>
<feature type="domain" description="GS beta-grasp" evidence="9">
    <location>
        <begin position="26"/>
        <end position="121"/>
    </location>
</feature>
<dbReference type="EMBL" id="CP116805">
    <property type="protein sequence ID" value="WCL53826.1"/>
    <property type="molecule type" value="Genomic_DNA"/>
</dbReference>
<evidence type="ECO:0000256" key="7">
    <source>
        <dbReference type="PROSITE-ProRule" id="PRU01330"/>
    </source>
</evidence>
<protein>
    <submittedName>
        <fullName evidence="11">Glutamine synthetase family protein</fullName>
    </submittedName>
</protein>
<dbReference type="InterPro" id="IPR014746">
    <property type="entry name" value="Gln_synth/guanido_kin_cat_dom"/>
</dbReference>
<reference evidence="11" key="1">
    <citation type="submission" date="2023-01" db="EMBL/GenBank/DDBJ databases">
        <title>The genome sequence of Kordiimonadaceae bacterium 6D33.</title>
        <authorList>
            <person name="Liu Y."/>
        </authorList>
    </citation>
    <scope>NUCLEOTIDE SEQUENCE</scope>
    <source>
        <strain evidence="11">6D33</strain>
    </source>
</reference>